<accession>A0A4R3KNY8</accession>
<sequence>MESTKTDHLRYPIGPFVRKEQYSGEEINSMIAVIEEAPLRFKLLMEMLPPEDLSKTYRPGSWNVQQLVHHVADIQLLHFLRMKKALTEADYKEVTLIDMDGWAVTPDARDEPVEDSLLMLDGITRRYLFLLRSLTEEQLKIAYYHPVRKYTINQAQAIAMSAWHLEHHLAHISLAVS</sequence>
<feature type="domain" description="DinB-like" evidence="1">
    <location>
        <begin position="36"/>
        <end position="172"/>
    </location>
</feature>
<dbReference type="RefSeq" id="WP_132129825.1">
    <property type="nucleotide sequence ID" value="NZ_CP042432.1"/>
</dbReference>
<name>A0A4R3KNY8_9SPHI</name>
<reference evidence="2 3" key="1">
    <citation type="submission" date="2019-03" db="EMBL/GenBank/DDBJ databases">
        <title>Genomic Encyclopedia of Type Strains, Phase IV (KMG-IV): sequencing the most valuable type-strain genomes for metagenomic binning, comparative biology and taxonomic classification.</title>
        <authorList>
            <person name="Goeker M."/>
        </authorList>
    </citation>
    <scope>NUCLEOTIDE SEQUENCE [LARGE SCALE GENOMIC DNA]</scope>
    <source>
        <strain evidence="2 3">DSM 21100</strain>
    </source>
</reference>
<evidence type="ECO:0000313" key="3">
    <source>
        <dbReference type="Proteomes" id="UP000295807"/>
    </source>
</evidence>
<proteinExistence type="predicted"/>
<dbReference type="OrthoDB" id="9796039at2"/>
<protein>
    <submittedName>
        <fullName evidence="2">DinB family protein</fullName>
    </submittedName>
</protein>
<dbReference type="InterPro" id="IPR034660">
    <property type="entry name" value="DinB/YfiT-like"/>
</dbReference>
<dbReference type="AlphaFoldDB" id="A0A4R3KNY8"/>
<comment type="caution">
    <text evidence="2">The sequence shown here is derived from an EMBL/GenBank/DDBJ whole genome shotgun (WGS) entry which is preliminary data.</text>
</comment>
<dbReference type="SUPFAM" id="SSF109854">
    <property type="entry name" value="DinB/YfiT-like putative metalloenzymes"/>
    <property type="match status" value="1"/>
</dbReference>
<evidence type="ECO:0000259" key="1">
    <source>
        <dbReference type="Pfam" id="PF12867"/>
    </source>
</evidence>
<dbReference type="InterPro" id="IPR024775">
    <property type="entry name" value="DinB-like"/>
</dbReference>
<dbReference type="Proteomes" id="UP000295807">
    <property type="component" value="Unassembled WGS sequence"/>
</dbReference>
<gene>
    <name evidence="2" type="ORF">EDD80_10942</name>
</gene>
<evidence type="ECO:0000313" key="2">
    <source>
        <dbReference type="EMBL" id="TCS86017.1"/>
    </source>
</evidence>
<organism evidence="2 3">
    <name type="scientific">Anseongella ginsenosidimutans</name>
    <dbReference type="NCBI Taxonomy" id="496056"/>
    <lineage>
        <taxon>Bacteria</taxon>
        <taxon>Pseudomonadati</taxon>
        <taxon>Bacteroidota</taxon>
        <taxon>Sphingobacteriia</taxon>
        <taxon>Sphingobacteriales</taxon>
        <taxon>Sphingobacteriaceae</taxon>
        <taxon>Anseongella</taxon>
    </lineage>
</organism>
<keyword evidence="3" id="KW-1185">Reference proteome</keyword>
<dbReference type="NCBIfam" id="NF009807">
    <property type="entry name" value="PRK13291.1"/>
    <property type="match status" value="1"/>
</dbReference>
<dbReference type="EMBL" id="SMAD01000009">
    <property type="protein sequence ID" value="TCS86017.1"/>
    <property type="molecule type" value="Genomic_DNA"/>
</dbReference>
<dbReference type="Gene3D" id="1.20.120.450">
    <property type="entry name" value="dinb family like domain"/>
    <property type="match status" value="1"/>
</dbReference>
<dbReference type="Pfam" id="PF12867">
    <property type="entry name" value="DinB_2"/>
    <property type="match status" value="1"/>
</dbReference>